<dbReference type="InterPro" id="IPR000626">
    <property type="entry name" value="Ubiquitin-like_dom"/>
</dbReference>
<evidence type="ECO:0000259" key="3">
    <source>
        <dbReference type="PROSITE" id="PS50089"/>
    </source>
</evidence>
<evidence type="ECO:0008006" key="6">
    <source>
        <dbReference type="Google" id="ProtNLM"/>
    </source>
</evidence>
<dbReference type="Pfam" id="PF00240">
    <property type="entry name" value="ubiquitin"/>
    <property type="match status" value="2"/>
</dbReference>
<protein>
    <recommendedName>
        <fullName evidence="6">Ubiquitin</fullName>
    </recommendedName>
</protein>
<accession>A0A9P5MWL0</accession>
<feature type="domain" description="Ubiquitin-like" evidence="2">
    <location>
        <begin position="995"/>
        <end position="1070"/>
    </location>
</feature>
<evidence type="ECO:0000259" key="2">
    <source>
        <dbReference type="PROSITE" id="PS50053"/>
    </source>
</evidence>
<dbReference type="Gene3D" id="3.10.20.90">
    <property type="entry name" value="Phosphatidylinositol 3-kinase Catalytic Subunit, Chain A, domain 1"/>
    <property type="match status" value="2"/>
</dbReference>
<feature type="domain" description="Ubiquitin-like" evidence="2">
    <location>
        <begin position="365"/>
        <end position="440"/>
    </location>
</feature>
<dbReference type="SUPFAM" id="SSF54236">
    <property type="entry name" value="Ubiquitin-like"/>
    <property type="match status" value="2"/>
</dbReference>
<dbReference type="InterPro" id="IPR019954">
    <property type="entry name" value="Ubiquitin_CS"/>
</dbReference>
<keyword evidence="5" id="KW-1185">Reference proteome</keyword>
<dbReference type="SUPFAM" id="SSF57850">
    <property type="entry name" value="RING/U-box"/>
    <property type="match status" value="1"/>
</dbReference>
<dbReference type="SMART" id="SM00213">
    <property type="entry name" value="UBQ"/>
    <property type="match status" value="2"/>
</dbReference>
<dbReference type="InterPro" id="IPR019956">
    <property type="entry name" value="Ubiquitin_dom"/>
</dbReference>
<evidence type="ECO:0000313" key="5">
    <source>
        <dbReference type="Proteomes" id="UP000759537"/>
    </source>
</evidence>
<dbReference type="Gene3D" id="3.30.40.10">
    <property type="entry name" value="Zinc/RING finger domain, C3HC4 (zinc finger)"/>
    <property type="match status" value="1"/>
</dbReference>
<dbReference type="PROSITE" id="PS50089">
    <property type="entry name" value="ZF_RING_2"/>
    <property type="match status" value="1"/>
</dbReference>
<evidence type="ECO:0000313" key="4">
    <source>
        <dbReference type="EMBL" id="KAF8480468.1"/>
    </source>
</evidence>
<name>A0A9P5MWL0_9AGAM</name>
<comment type="caution">
    <text evidence="4">The sequence shown here is derived from an EMBL/GenBank/DDBJ whole genome shotgun (WGS) entry which is preliminary data.</text>
</comment>
<sequence>MSQSVPPPYSTQDFSQLINVTVLIEKDGNPTVSLGNLSRPLRFDAIAERLIQLGYTEPTALISSSWRTSHPVIVADGPTSQLSNGSWQINIDQPLIHFYYKAFLPIYEGEAEKPPPYVNEAKLTHEGQVARVNGVKIRFHRTIRVPDNDRTHALPPDMGPFKLFNVGSASNTLPKSILSKGGAFLSMYQREAMWMSFSPPYGPESSESSFAVKISVGGVNALTGLSQRENAIGKQDYLAVGGRNGQLWLDGISTAPGVVRQFVAMPLGQGYTVEGQVTGTEDIGGIQIDVFPKYDTTTIKFENEGRNLNLYKTARQLGIRVGTSIQMTPLTCTDPVILCKSPEELSTVNPKSPHARLTAKYRDFMYIAVKTLTGKTINIPCTSSDTIDNTKREIHIRENIPPDQQRLIYASKQLEDGRTLSDYNIQKGSVLHLVLRLRGGGDPDAMDIVSGFGAGGKISQKINRDPLPVTAYDHSKVQQFHITIINAAYFSAVTGLPSLASPITTSTYLQHGLPWFELYDEHISTANNASSATPLAGVRSIAQTDADRKAAGGSNTQAECEYCASGHTLARRDLFDVRFRLSLSKRNEQAQAAVAAFVDAPADLVPGTYEGRLKTWECALDSRGVPRSGRPWWSTRRRVRGSRVLESDPPAYSIQDFSQPTGINVTVLLEKDDNPTVNIGNLSRPLRFDAVAERLIQLGYPEPTALISGSWRTSYPLVVVDGPTSQLSNGSWQINIGAREIEETPPFVNEASLTHGGQVADVSDVKIQFHRTIRVPDNDKSHALPPDMGPFKLFNVGSASNTLPKSILSKGGAFLSMYQREAMWMSFKSSSSFAVKISVGGVNALTGLSQAENTTGKQDYLAVGGKNGQLWLDGISTAPGVIRQFVAMPLGQGYTVEGQVTGAEDIGGIQIDVFPKYDATNVKFEHEGRNLNDVDIYKTARQLGICVGASIQMIPLTCTGYPVTMCKRPEKLSSIDLKCPHVMLTAKYQPYYACMYIVAKTLTGKTVDVPCETSDTIDNIKAKIQDREGIPPDQQRLIYAGKQLEDGRTLSDYSIQKGSVLHLVLRLRGGGGSVPIDAIDTLSGFGVGGRISQKINRDPLPVTAYDHSKVQQFHITVINAAYFSAITGLTSLPSPITTSTYLQHGLPWFELYDEHIPTANNTSSATPLAGVRSIAQTDADRKAAGGSNTQAGCEYCAYEMATQRLSPCGHVFCDDCSTTTACPTCEKRFTSRERFAAPMPLPGKEDDYGVEALSLDERIVKLRAGESSGTVISSQEQFAAPMPLPGKEDDDGVEALSLDERIVKLRDGDSSGRVISFRLRNHAISPLCGALQG</sequence>
<keyword evidence="1" id="KW-0862">Zinc</keyword>
<dbReference type="OrthoDB" id="428577at2759"/>
<keyword evidence="1" id="KW-0479">Metal-binding</keyword>
<organism evidence="4 5">
    <name type="scientific">Russula ochroleuca</name>
    <dbReference type="NCBI Taxonomy" id="152965"/>
    <lineage>
        <taxon>Eukaryota</taxon>
        <taxon>Fungi</taxon>
        <taxon>Dikarya</taxon>
        <taxon>Basidiomycota</taxon>
        <taxon>Agaricomycotina</taxon>
        <taxon>Agaricomycetes</taxon>
        <taxon>Russulales</taxon>
        <taxon>Russulaceae</taxon>
        <taxon>Russula</taxon>
    </lineage>
</organism>
<reference evidence="4" key="2">
    <citation type="journal article" date="2020" name="Nat. Commun.">
        <title>Large-scale genome sequencing of mycorrhizal fungi provides insights into the early evolution of symbiotic traits.</title>
        <authorList>
            <person name="Miyauchi S."/>
            <person name="Kiss E."/>
            <person name="Kuo A."/>
            <person name="Drula E."/>
            <person name="Kohler A."/>
            <person name="Sanchez-Garcia M."/>
            <person name="Morin E."/>
            <person name="Andreopoulos B."/>
            <person name="Barry K.W."/>
            <person name="Bonito G."/>
            <person name="Buee M."/>
            <person name="Carver A."/>
            <person name="Chen C."/>
            <person name="Cichocki N."/>
            <person name="Clum A."/>
            <person name="Culley D."/>
            <person name="Crous P.W."/>
            <person name="Fauchery L."/>
            <person name="Girlanda M."/>
            <person name="Hayes R.D."/>
            <person name="Keri Z."/>
            <person name="LaButti K."/>
            <person name="Lipzen A."/>
            <person name="Lombard V."/>
            <person name="Magnuson J."/>
            <person name="Maillard F."/>
            <person name="Murat C."/>
            <person name="Nolan M."/>
            <person name="Ohm R.A."/>
            <person name="Pangilinan J."/>
            <person name="Pereira M.F."/>
            <person name="Perotto S."/>
            <person name="Peter M."/>
            <person name="Pfister S."/>
            <person name="Riley R."/>
            <person name="Sitrit Y."/>
            <person name="Stielow J.B."/>
            <person name="Szollosi G."/>
            <person name="Zifcakova L."/>
            <person name="Stursova M."/>
            <person name="Spatafora J.W."/>
            <person name="Tedersoo L."/>
            <person name="Vaario L.M."/>
            <person name="Yamada A."/>
            <person name="Yan M."/>
            <person name="Wang P."/>
            <person name="Xu J."/>
            <person name="Bruns T."/>
            <person name="Baldrian P."/>
            <person name="Vilgalys R."/>
            <person name="Dunand C."/>
            <person name="Henrissat B."/>
            <person name="Grigoriev I.V."/>
            <person name="Hibbett D."/>
            <person name="Nagy L.G."/>
            <person name="Martin F.M."/>
        </authorList>
    </citation>
    <scope>NUCLEOTIDE SEQUENCE</scope>
    <source>
        <strain evidence="4">Prilba</strain>
    </source>
</reference>
<dbReference type="CDD" id="cd01803">
    <property type="entry name" value="Ubl_ubiquitin"/>
    <property type="match status" value="1"/>
</dbReference>
<dbReference type="EMBL" id="WHVB01000008">
    <property type="protein sequence ID" value="KAF8480468.1"/>
    <property type="molecule type" value="Genomic_DNA"/>
</dbReference>
<dbReference type="PROSITE" id="PS50053">
    <property type="entry name" value="UBIQUITIN_2"/>
    <property type="match status" value="2"/>
</dbReference>
<proteinExistence type="predicted"/>
<gene>
    <name evidence="4" type="ORF">DFH94DRAFT_692774</name>
</gene>
<dbReference type="PANTHER" id="PTHR10666">
    <property type="entry name" value="UBIQUITIN"/>
    <property type="match status" value="1"/>
</dbReference>
<dbReference type="PRINTS" id="PR00348">
    <property type="entry name" value="UBIQUITIN"/>
</dbReference>
<dbReference type="InterPro" id="IPR001841">
    <property type="entry name" value="Znf_RING"/>
</dbReference>
<dbReference type="PROSITE" id="PS00299">
    <property type="entry name" value="UBIQUITIN_1"/>
    <property type="match status" value="1"/>
</dbReference>
<dbReference type="GO" id="GO:0008270">
    <property type="term" value="F:zinc ion binding"/>
    <property type="evidence" value="ECO:0007669"/>
    <property type="project" value="UniProtKB-KW"/>
</dbReference>
<dbReference type="FunFam" id="3.10.20.90:FF:000160">
    <property type="entry name" value="Polyubiquitin-C"/>
    <property type="match status" value="2"/>
</dbReference>
<keyword evidence="1" id="KW-0863">Zinc-finger</keyword>
<evidence type="ECO:0000256" key="1">
    <source>
        <dbReference type="PROSITE-ProRule" id="PRU00175"/>
    </source>
</evidence>
<dbReference type="InterPro" id="IPR029071">
    <property type="entry name" value="Ubiquitin-like_domsf"/>
</dbReference>
<feature type="domain" description="RING-type" evidence="3">
    <location>
        <begin position="1193"/>
        <end position="1226"/>
    </location>
</feature>
<dbReference type="Proteomes" id="UP000759537">
    <property type="component" value="Unassembled WGS sequence"/>
</dbReference>
<reference evidence="4" key="1">
    <citation type="submission" date="2019-10" db="EMBL/GenBank/DDBJ databases">
        <authorList>
            <consortium name="DOE Joint Genome Institute"/>
            <person name="Kuo A."/>
            <person name="Miyauchi S."/>
            <person name="Kiss E."/>
            <person name="Drula E."/>
            <person name="Kohler A."/>
            <person name="Sanchez-Garcia M."/>
            <person name="Andreopoulos B."/>
            <person name="Barry K.W."/>
            <person name="Bonito G."/>
            <person name="Buee M."/>
            <person name="Carver A."/>
            <person name="Chen C."/>
            <person name="Cichocki N."/>
            <person name="Clum A."/>
            <person name="Culley D."/>
            <person name="Crous P.W."/>
            <person name="Fauchery L."/>
            <person name="Girlanda M."/>
            <person name="Hayes R."/>
            <person name="Keri Z."/>
            <person name="LaButti K."/>
            <person name="Lipzen A."/>
            <person name="Lombard V."/>
            <person name="Magnuson J."/>
            <person name="Maillard F."/>
            <person name="Morin E."/>
            <person name="Murat C."/>
            <person name="Nolan M."/>
            <person name="Ohm R."/>
            <person name="Pangilinan J."/>
            <person name="Pereira M."/>
            <person name="Perotto S."/>
            <person name="Peter M."/>
            <person name="Riley R."/>
            <person name="Sitrit Y."/>
            <person name="Stielow B."/>
            <person name="Szollosi G."/>
            <person name="Zifcakova L."/>
            <person name="Stursova M."/>
            <person name="Spatafora J.W."/>
            <person name="Tedersoo L."/>
            <person name="Vaario L.-M."/>
            <person name="Yamada A."/>
            <person name="Yan M."/>
            <person name="Wang P."/>
            <person name="Xu J."/>
            <person name="Bruns T."/>
            <person name="Baldrian P."/>
            <person name="Vilgalys R."/>
            <person name="Henrissat B."/>
            <person name="Grigoriev I.V."/>
            <person name="Hibbett D."/>
            <person name="Nagy L.G."/>
            <person name="Martin F.M."/>
        </authorList>
    </citation>
    <scope>NUCLEOTIDE SEQUENCE</scope>
    <source>
        <strain evidence="4">Prilba</strain>
    </source>
</reference>
<dbReference type="InterPro" id="IPR013083">
    <property type="entry name" value="Znf_RING/FYVE/PHD"/>
</dbReference>
<dbReference type="InterPro" id="IPR050158">
    <property type="entry name" value="Ubiquitin_ubiquitin-like"/>
</dbReference>